<evidence type="ECO:0000259" key="8">
    <source>
        <dbReference type="PROSITE" id="PS50928"/>
    </source>
</evidence>
<dbReference type="Proteomes" id="UP001519332">
    <property type="component" value="Unassembled WGS sequence"/>
</dbReference>
<dbReference type="PANTHER" id="PTHR30151:SF0">
    <property type="entry name" value="ABC TRANSPORTER PERMEASE PROTEIN MJ0413-RELATED"/>
    <property type="match status" value="1"/>
</dbReference>
<name>A0ABS4T9X1_9PSEU</name>
<keyword evidence="3" id="KW-1003">Cell membrane</keyword>
<keyword evidence="5 7" id="KW-1133">Transmembrane helix</keyword>
<evidence type="ECO:0000256" key="6">
    <source>
        <dbReference type="ARBA" id="ARBA00023136"/>
    </source>
</evidence>
<gene>
    <name evidence="9" type="ORF">JOF56_001605</name>
</gene>
<organism evidence="9 10">
    <name type="scientific">Kibdelosporangium banguiense</name>
    <dbReference type="NCBI Taxonomy" id="1365924"/>
    <lineage>
        <taxon>Bacteria</taxon>
        <taxon>Bacillati</taxon>
        <taxon>Actinomycetota</taxon>
        <taxon>Actinomycetes</taxon>
        <taxon>Pseudonocardiales</taxon>
        <taxon>Pseudonocardiaceae</taxon>
        <taxon>Kibdelosporangium</taxon>
    </lineage>
</organism>
<feature type="transmembrane region" description="Helical" evidence="7">
    <location>
        <begin position="60"/>
        <end position="84"/>
    </location>
</feature>
<dbReference type="Gene3D" id="1.10.3720.10">
    <property type="entry name" value="MetI-like"/>
    <property type="match status" value="1"/>
</dbReference>
<proteinExistence type="inferred from homology"/>
<evidence type="ECO:0000313" key="10">
    <source>
        <dbReference type="Proteomes" id="UP001519332"/>
    </source>
</evidence>
<dbReference type="CDD" id="cd06261">
    <property type="entry name" value="TM_PBP2"/>
    <property type="match status" value="1"/>
</dbReference>
<feature type="transmembrane region" description="Helical" evidence="7">
    <location>
        <begin position="121"/>
        <end position="141"/>
    </location>
</feature>
<dbReference type="PROSITE" id="PS50928">
    <property type="entry name" value="ABC_TM1"/>
    <property type="match status" value="1"/>
</dbReference>
<feature type="domain" description="ABC transmembrane type-1" evidence="8">
    <location>
        <begin position="55"/>
        <end position="237"/>
    </location>
</feature>
<dbReference type="InterPro" id="IPR035906">
    <property type="entry name" value="MetI-like_sf"/>
</dbReference>
<comment type="caution">
    <text evidence="9">The sequence shown here is derived from an EMBL/GenBank/DDBJ whole genome shotgun (WGS) entry which is preliminary data.</text>
</comment>
<dbReference type="SUPFAM" id="SSF161098">
    <property type="entry name" value="MetI-like"/>
    <property type="match status" value="1"/>
</dbReference>
<accession>A0ABS4T9X1</accession>
<protein>
    <submittedName>
        <fullName evidence="9">NitT/TauT family transport system permease protein</fullName>
    </submittedName>
</protein>
<dbReference type="PANTHER" id="PTHR30151">
    <property type="entry name" value="ALKANE SULFONATE ABC TRANSPORTER-RELATED, MEMBRANE SUBUNIT"/>
    <property type="match status" value="1"/>
</dbReference>
<evidence type="ECO:0000256" key="1">
    <source>
        <dbReference type="ARBA" id="ARBA00004651"/>
    </source>
</evidence>
<keyword evidence="6 7" id="KW-0472">Membrane</keyword>
<dbReference type="EMBL" id="JAGINW010000001">
    <property type="protein sequence ID" value="MBP2321220.1"/>
    <property type="molecule type" value="Genomic_DNA"/>
</dbReference>
<keyword evidence="10" id="KW-1185">Reference proteome</keyword>
<comment type="similarity">
    <text evidence="7">Belongs to the binding-protein-dependent transport system permease family.</text>
</comment>
<reference evidence="9 10" key="1">
    <citation type="submission" date="2021-03" db="EMBL/GenBank/DDBJ databases">
        <title>Sequencing the genomes of 1000 actinobacteria strains.</title>
        <authorList>
            <person name="Klenk H.-P."/>
        </authorList>
    </citation>
    <scope>NUCLEOTIDE SEQUENCE [LARGE SCALE GENOMIC DNA]</scope>
    <source>
        <strain evidence="9 10">DSM 46670</strain>
    </source>
</reference>
<keyword evidence="2 7" id="KW-0813">Transport</keyword>
<keyword evidence="4 7" id="KW-0812">Transmembrane</keyword>
<feature type="transmembrane region" description="Helical" evidence="7">
    <location>
        <begin position="218"/>
        <end position="234"/>
    </location>
</feature>
<feature type="transmembrane region" description="Helical" evidence="7">
    <location>
        <begin position="161"/>
        <end position="178"/>
    </location>
</feature>
<evidence type="ECO:0000256" key="3">
    <source>
        <dbReference type="ARBA" id="ARBA00022475"/>
    </source>
</evidence>
<evidence type="ECO:0000256" key="7">
    <source>
        <dbReference type="RuleBase" id="RU363032"/>
    </source>
</evidence>
<evidence type="ECO:0000256" key="5">
    <source>
        <dbReference type="ARBA" id="ARBA00022989"/>
    </source>
</evidence>
<feature type="transmembrane region" description="Helical" evidence="7">
    <location>
        <begin position="184"/>
        <end position="206"/>
    </location>
</feature>
<evidence type="ECO:0000313" key="9">
    <source>
        <dbReference type="EMBL" id="MBP2321220.1"/>
    </source>
</evidence>
<dbReference type="RefSeq" id="WP_209635956.1">
    <property type="nucleotide sequence ID" value="NZ_JAGINW010000001.1"/>
</dbReference>
<evidence type="ECO:0000256" key="4">
    <source>
        <dbReference type="ARBA" id="ARBA00022692"/>
    </source>
</evidence>
<sequence length="249" mass="26413">MPRFARSLIGLGVFFAAWEVAARSGLVPRIFLPPPSVVLARLVELTGQHDFQRDMIASGLAWAIALLIAIGIAVPAGLMLGSVPLLRTATRAIIEFLRPIPSVALIPLAIVALGGGPDTKIALAVYAAVWPILFNTIYALAEIDPLLVDTARSFGFRRPRILLTVALPHAAPFVFTGIRLASSIALILVVSTEFLAGARLGIGTFILDAGSGAGRMDLVLAGTVVAGLFGYLVNDGLERLGRRLFRWGQ</sequence>
<dbReference type="InterPro" id="IPR000515">
    <property type="entry name" value="MetI-like"/>
</dbReference>
<comment type="subcellular location">
    <subcellularLocation>
        <location evidence="1 7">Cell membrane</location>
        <topology evidence="1 7">Multi-pass membrane protein</topology>
    </subcellularLocation>
</comment>
<dbReference type="Pfam" id="PF00528">
    <property type="entry name" value="BPD_transp_1"/>
    <property type="match status" value="1"/>
</dbReference>
<evidence type="ECO:0000256" key="2">
    <source>
        <dbReference type="ARBA" id="ARBA00022448"/>
    </source>
</evidence>
<feature type="transmembrane region" description="Helical" evidence="7">
    <location>
        <begin position="96"/>
        <end position="115"/>
    </location>
</feature>